<evidence type="ECO:0000313" key="1">
    <source>
        <dbReference type="EMBL" id="CAG9333590.1"/>
    </source>
</evidence>
<name>A0AAU9K144_9CILI</name>
<gene>
    <name evidence="1" type="ORF">BSTOLATCC_MIC59408</name>
</gene>
<keyword evidence="2" id="KW-1185">Reference proteome</keyword>
<dbReference type="Proteomes" id="UP001162131">
    <property type="component" value="Unassembled WGS sequence"/>
</dbReference>
<protein>
    <submittedName>
        <fullName evidence="1">Uncharacterized protein</fullName>
    </submittedName>
</protein>
<comment type="caution">
    <text evidence="1">The sequence shown here is derived from an EMBL/GenBank/DDBJ whole genome shotgun (WGS) entry which is preliminary data.</text>
</comment>
<dbReference type="InterPro" id="IPR011043">
    <property type="entry name" value="Gal_Oxase/kelch_b-propeller"/>
</dbReference>
<dbReference type="Gene3D" id="2.120.10.80">
    <property type="entry name" value="Kelch-type beta propeller"/>
    <property type="match status" value="1"/>
</dbReference>
<accession>A0AAU9K144</accession>
<dbReference type="InterPro" id="IPR015915">
    <property type="entry name" value="Kelch-typ_b-propeller"/>
</dbReference>
<proteinExistence type="predicted"/>
<organism evidence="1 2">
    <name type="scientific">Blepharisma stoltei</name>
    <dbReference type="NCBI Taxonomy" id="1481888"/>
    <lineage>
        <taxon>Eukaryota</taxon>
        <taxon>Sar</taxon>
        <taxon>Alveolata</taxon>
        <taxon>Ciliophora</taxon>
        <taxon>Postciliodesmatophora</taxon>
        <taxon>Heterotrichea</taxon>
        <taxon>Heterotrichida</taxon>
        <taxon>Blepharismidae</taxon>
        <taxon>Blepharisma</taxon>
    </lineage>
</organism>
<dbReference type="AlphaFoldDB" id="A0AAU9K144"/>
<evidence type="ECO:0000313" key="2">
    <source>
        <dbReference type="Proteomes" id="UP001162131"/>
    </source>
</evidence>
<reference evidence="1" key="1">
    <citation type="submission" date="2021-09" db="EMBL/GenBank/DDBJ databases">
        <authorList>
            <consortium name="AG Swart"/>
            <person name="Singh M."/>
            <person name="Singh A."/>
            <person name="Seah K."/>
            <person name="Emmerich C."/>
        </authorList>
    </citation>
    <scope>NUCLEOTIDE SEQUENCE</scope>
    <source>
        <strain evidence="1">ATCC30299</strain>
    </source>
</reference>
<dbReference type="SUPFAM" id="SSF50965">
    <property type="entry name" value="Galactose oxidase, central domain"/>
    <property type="match status" value="1"/>
</dbReference>
<dbReference type="EMBL" id="CAJZBQ010000057">
    <property type="protein sequence ID" value="CAG9333590.1"/>
    <property type="molecule type" value="Genomic_DNA"/>
</dbReference>
<sequence>MIIEQRPTAFSQNSFEKLCKIHQNEEKFTFFQVYNPNAKTEISDMASLPGHLDNLTRFIQISNNELFFVGSKTFLNRGSGIIDLANQTIIRSFPSLREYFFSFGLIYWDQCIYVFGRSKNRQSASYAEKIDFAENRWTKLATLPVGIINCSCAFFRHSIIIAGWGKDSIYQYNIDLDSYSEILGIVHPYGKLIFVAESRVYVIETKGNIIESGIEDEYSWKIIGKSPLTVSFQILWISYKESIYISGYSKYGTDIPIYRFDINRRQLSIIK</sequence>